<dbReference type="InterPro" id="IPR036640">
    <property type="entry name" value="ABC1_TM_sf"/>
</dbReference>
<evidence type="ECO:0000256" key="6">
    <source>
        <dbReference type="ARBA" id="ARBA00022807"/>
    </source>
</evidence>
<proteinExistence type="predicted"/>
<dbReference type="PROSITE" id="PS50990">
    <property type="entry name" value="PEPTIDASE_C39"/>
    <property type="match status" value="1"/>
</dbReference>
<dbReference type="InterPro" id="IPR017871">
    <property type="entry name" value="ABC_transporter-like_CS"/>
</dbReference>
<evidence type="ECO:0000259" key="14">
    <source>
        <dbReference type="PROSITE" id="PS50929"/>
    </source>
</evidence>
<dbReference type="PANTHER" id="PTHR24221:SF654">
    <property type="entry name" value="ATP-BINDING CASSETTE SUB-FAMILY B MEMBER 6"/>
    <property type="match status" value="1"/>
</dbReference>
<dbReference type="NCBIfam" id="TIGR03796">
    <property type="entry name" value="NHLM_micro_ABC1"/>
    <property type="match status" value="1"/>
</dbReference>
<keyword evidence="10 12" id="KW-0472">Membrane</keyword>
<feature type="domain" description="Peptidase C39" evidence="15">
    <location>
        <begin position="20"/>
        <end position="140"/>
    </location>
</feature>
<keyword evidence="8" id="KW-0653">Protein transport</keyword>
<dbReference type="Gene3D" id="3.40.50.300">
    <property type="entry name" value="P-loop containing nucleotide triphosphate hydrolases"/>
    <property type="match status" value="1"/>
</dbReference>
<name>A0A317G597_BUTFI</name>
<dbReference type="Gene3D" id="1.20.1560.10">
    <property type="entry name" value="ABC transporter type 1, transmembrane domain"/>
    <property type="match status" value="1"/>
</dbReference>
<dbReference type="Proteomes" id="UP000245488">
    <property type="component" value="Chromosome"/>
</dbReference>
<dbReference type="Pfam" id="PF00005">
    <property type="entry name" value="ABC_tran"/>
    <property type="match status" value="1"/>
</dbReference>
<dbReference type="Pfam" id="PF03412">
    <property type="entry name" value="Peptidase_C39"/>
    <property type="match status" value="1"/>
</dbReference>
<keyword evidence="2" id="KW-0813">Transport</keyword>
<protein>
    <submittedName>
        <fullName evidence="16">NHLP family bacteriocin export ABC transporter peptidase/permease/ATPase subunit</fullName>
    </submittedName>
</protein>
<dbReference type="InterPro" id="IPR005074">
    <property type="entry name" value="Peptidase_C39"/>
</dbReference>
<dbReference type="FunFam" id="3.40.50.300:FF:000299">
    <property type="entry name" value="ABC transporter ATP-binding protein/permease"/>
    <property type="match status" value="1"/>
</dbReference>
<evidence type="ECO:0000256" key="11">
    <source>
        <dbReference type="ARBA" id="ARBA00043264"/>
    </source>
</evidence>
<dbReference type="EMBL" id="NXNG01000001">
    <property type="protein sequence ID" value="PWT28251.1"/>
    <property type="molecule type" value="Genomic_DNA"/>
</dbReference>
<dbReference type="GO" id="GO:0016887">
    <property type="term" value="F:ATP hydrolysis activity"/>
    <property type="evidence" value="ECO:0007669"/>
    <property type="project" value="InterPro"/>
</dbReference>
<dbReference type="SUPFAM" id="SSF90123">
    <property type="entry name" value="ABC transporter transmembrane region"/>
    <property type="match status" value="1"/>
</dbReference>
<dbReference type="InterPro" id="IPR022514">
    <property type="entry name" value="NHPM_micro_ABC1"/>
</dbReference>
<keyword evidence="5" id="KW-0547">Nucleotide-binding</keyword>
<evidence type="ECO:0000256" key="7">
    <source>
        <dbReference type="ARBA" id="ARBA00022840"/>
    </source>
</evidence>
<dbReference type="GO" id="GO:0034040">
    <property type="term" value="F:ATPase-coupled lipid transmembrane transporter activity"/>
    <property type="evidence" value="ECO:0007669"/>
    <property type="project" value="TreeGrafter"/>
</dbReference>
<dbReference type="GO" id="GO:0006508">
    <property type="term" value="P:proteolysis"/>
    <property type="evidence" value="ECO:0007669"/>
    <property type="project" value="InterPro"/>
</dbReference>
<feature type="transmembrane region" description="Helical" evidence="12">
    <location>
        <begin position="407"/>
        <end position="429"/>
    </location>
</feature>
<dbReference type="RefSeq" id="WP_110073462.1">
    <property type="nucleotide sequence ID" value="NZ_CM009896.1"/>
</dbReference>
<dbReference type="GO" id="GO:0140359">
    <property type="term" value="F:ABC-type transporter activity"/>
    <property type="evidence" value="ECO:0007669"/>
    <property type="project" value="InterPro"/>
</dbReference>
<evidence type="ECO:0000256" key="3">
    <source>
        <dbReference type="ARBA" id="ARBA00022475"/>
    </source>
</evidence>
<feature type="transmembrane region" description="Helical" evidence="12">
    <location>
        <begin position="206"/>
        <end position="230"/>
    </location>
</feature>
<dbReference type="GO" id="GO:0015031">
    <property type="term" value="P:protein transport"/>
    <property type="evidence" value="ECO:0007669"/>
    <property type="project" value="UniProtKB-KW"/>
</dbReference>
<keyword evidence="7" id="KW-0067">ATP-binding</keyword>
<accession>A0A317G597</accession>
<dbReference type="PROSITE" id="PS00211">
    <property type="entry name" value="ABC_TRANSPORTER_1"/>
    <property type="match status" value="1"/>
</dbReference>
<evidence type="ECO:0000256" key="8">
    <source>
        <dbReference type="ARBA" id="ARBA00022927"/>
    </source>
</evidence>
<dbReference type="GO" id="GO:0043213">
    <property type="term" value="P:bacteriocin transport"/>
    <property type="evidence" value="ECO:0007669"/>
    <property type="project" value="UniProtKB-KW"/>
</dbReference>
<gene>
    <name evidence="16" type="ORF">CPT75_14560</name>
</gene>
<dbReference type="PROSITE" id="PS50893">
    <property type="entry name" value="ABC_TRANSPORTER_2"/>
    <property type="match status" value="1"/>
</dbReference>
<dbReference type="InterPro" id="IPR039421">
    <property type="entry name" value="Type_1_exporter"/>
</dbReference>
<dbReference type="PROSITE" id="PS50929">
    <property type="entry name" value="ABC_TM1F"/>
    <property type="match status" value="1"/>
</dbReference>
<keyword evidence="3" id="KW-1003">Cell membrane</keyword>
<sequence>MKKINKPSVHKVAKVPMTIQMEATECGAASLCMVLAYYDKWIPLDQMRLMCGVSRNGSNAKNILIAARKLGLVAQGYRFEPEELKQNGHFPCIVFWEFNHFIVVNGFKNGKVYVNDPARGRITMSMDRFDEGFTGVVLMFEPSEDFEPSGAPFKISSFIKERLEGTGQAIAFSVITSMIIAISGIILSGYSRIFLDKILTGNNPRWFIPFIASLSVISIVLIVVSFISAINSLRIEGKFSSIGATTYMWKVLHLPMEFFAQRMAGDIQQRKNTNEGIASRLINVISPLALQCGMMIFYLIVMIRYSYILSAIGIITVIINLTVSRIITHKRVDLAKVLAMDNARLYQSTVSGISMIETIKGSGAENSFFERWSGIQAAANKQNVNYIELEHVMGTIPAIISAINNSVIMVLGIWLTINGLFTEGMLVAFQGFVSSFMTPARTLISAGQTFQEMETDINLMNDVLLYPDDPVSYSLNEDAGHSYDKLSGDIIIKDLTFGYSRLDEPLIKNLNLTIDKGSSVAIVGASGCGKSTLSKLLSGLYLPWSGQILFDGKNIQEIDRSVFTGSLAVVDQNIVLFEDTIASNIKMWDSSIEDFEMILAARDAQIHDDIMKRLGGYKYRICEGGKDLSGGEKQRIEIARVLAQDPTIIIMDEATSALDAKTEKEVVKAIKNRGITCIVIAHRLSTVRDCDKIVVLDNGRIIEQGTHDQLYAMKGKYAEFCIET</sequence>
<dbReference type="InterPro" id="IPR003593">
    <property type="entry name" value="AAA+_ATPase"/>
</dbReference>
<evidence type="ECO:0000259" key="15">
    <source>
        <dbReference type="PROSITE" id="PS50990"/>
    </source>
</evidence>
<dbReference type="PANTHER" id="PTHR24221">
    <property type="entry name" value="ATP-BINDING CASSETTE SUB-FAMILY B"/>
    <property type="match status" value="1"/>
</dbReference>
<feature type="transmembrane region" description="Helical" evidence="12">
    <location>
        <begin position="169"/>
        <end position="194"/>
    </location>
</feature>
<comment type="caution">
    <text evidence="16">The sequence shown here is derived from an EMBL/GenBank/DDBJ whole genome shotgun (WGS) entry which is preliminary data.</text>
</comment>
<keyword evidence="4 12" id="KW-0812">Transmembrane</keyword>
<evidence type="ECO:0000256" key="9">
    <source>
        <dbReference type="ARBA" id="ARBA00022989"/>
    </source>
</evidence>
<keyword evidence="9 12" id="KW-1133">Transmembrane helix</keyword>
<keyword evidence="11" id="KW-0080">Bacteriocin transport</keyword>
<dbReference type="GO" id="GO:0008234">
    <property type="term" value="F:cysteine-type peptidase activity"/>
    <property type="evidence" value="ECO:0007669"/>
    <property type="project" value="UniProtKB-KW"/>
</dbReference>
<dbReference type="SUPFAM" id="SSF52540">
    <property type="entry name" value="P-loop containing nucleoside triphosphate hydrolases"/>
    <property type="match status" value="1"/>
</dbReference>
<evidence type="ECO:0000256" key="2">
    <source>
        <dbReference type="ARBA" id="ARBA00022448"/>
    </source>
</evidence>
<keyword evidence="6" id="KW-0788">Thiol protease</keyword>
<dbReference type="InterPro" id="IPR011527">
    <property type="entry name" value="ABC1_TM_dom"/>
</dbReference>
<comment type="subcellular location">
    <subcellularLocation>
        <location evidence="1">Cell membrane</location>
        <topology evidence="1">Multi-pass membrane protein</topology>
    </subcellularLocation>
</comment>
<dbReference type="Gene3D" id="3.90.70.10">
    <property type="entry name" value="Cysteine proteinases"/>
    <property type="match status" value="1"/>
</dbReference>
<evidence type="ECO:0000256" key="4">
    <source>
        <dbReference type="ARBA" id="ARBA00022692"/>
    </source>
</evidence>
<evidence type="ECO:0000256" key="12">
    <source>
        <dbReference type="SAM" id="Phobius"/>
    </source>
</evidence>
<dbReference type="InterPro" id="IPR003439">
    <property type="entry name" value="ABC_transporter-like_ATP-bd"/>
</dbReference>
<feature type="domain" description="ABC transmembrane type-1" evidence="14">
    <location>
        <begin position="171"/>
        <end position="452"/>
    </location>
</feature>
<dbReference type="SMART" id="SM00382">
    <property type="entry name" value="AAA"/>
    <property type="match status" value="1"/>
</dbReference>
<dbReference type="CDD" id="cd18569">
    <property type="entry name" value="ABC_6TM_NHLM_bacteriocin"/>
    <property type="match status" value="1"/>
</dbReference>
<keyword evidence="6" id="KW-0378">Hydrolase</keyword>
<evidence type="ECO:0000259" key="13">
    <source>
        <dbReference type="PROSITE" id="PS50893"/>
    </source>
</evidence>
<dbReference type="AlphaFoldDB" id="A0A317G597"/>
<evidence type="ECO:0000256" key="10">
    <source>
        <dbReference type="ARBA" id="ARBA00023136"/>
    </source>
</evidence>
<dbReference type="GO" id="GO:0005886">
    <property type="term" value="C:plasma membrane"/>
    <property type="evidence" value="ECO:0007669"/>
    <property type="project" value="UniProtKB-SubCell"/>
</dbReference>
<organism evidence="16 17">
    <name type="scientific">Butyrivibrio fibrisolvens</name>
    <dbReference type="NCBI Taxonomy" id="831"/>
    <lineage>
        <taxon>Bacteria</taxon>
        <taxon>Bacillati</taxon>
        <taxon>Bacillota</taxon>
        <taxon>Clostridia</taxon>
        <taxon>Lachnospirales</taxon>
        <taxon>Lachnospiraceae</taxon>
        <taxon>Butyrivibrio</taxon>
    </lineage>
</organism>
<dbReference type="InterPro" id="IPR027417">
    <property type="entry name" value="P-loop_NTPase"/>
</dbReference>
<feature type="transmembrane region" description="Helical" evidence="12">
    <location>
        <begin position="281"/>
        <end position="301"/>
    </location>
</feature>
<evidence type="ECO:0000313" key="16">
    <source>
        <dbReference type="EMBL" id="PWT28251.1"/>
    </source>
</evidence>
<feature type="domain" description="ABC transporter" evidence="13">
    <location>
        <begin position="490"/>
        <end position="723"/>
    </location>
</feature>
<dbReference type="GO" id="GO:0005524">
    <property type="term" value="F:ATP binding"/>
    <property type="evidence" value="ECO:0007669"/>
    <property type="project" value="UniProtKB-KW"/>
</dbReference>
<dbReference type="Pfam" id="PF00664">
    <property type="entry name" value="ABC_membrane"/>
    <property type="match status" value="1"/>
</dbReference>
<evidence type="ECO:0000313" key="17">
    <source>
        <dbReference type="Proteomes" id="UP000245488"/>
    </source>
</evidence>
<keyword evidence="6" id="KW-0645">Protease</keyword>
<feature type="transmembrane region" description="Helical" evidence="12">
    <location>
        <begin position="307"/>
        <end position="327"/>
    </location>
</feature>
<reference evidence="16 17" key="1">
    <citation type="submission" date="2017-09" db="EMBL/GenBank/DDBJ databases">
        <title>High-quality draft genome sequence of Butyrivibrio fibrisolvens INBov1, isolated from cow rumen.</title>
        <authorList>
            <person name="Rodriguez Hernaez J."/>
            <person name="Rivarola M."/>
            <person name="Paniego N."/>
            <person name="Cravero S."/>
            <person name="Ceron Cucchi M."/>
            <person name="Martinez M.C."/>
        </authorList>
    </citation>
    <scope>NUCLEOTIDE SEQUENCE [LARGE SCALE GENOMIC DNA]</scope>
    <source>
        <strain evidence="16 17">INBov1</strain>
    </source>
</reference>
<evidence type="ECO:0000256" key="5">
    <source>
        <dbReference type="ARBA" id="ARBA00022741"/>
    </source>
</evidence>
<keyword evidence="17" id="KW-1185">Reference proteome</keyword>
<evidence type="ECO:0000256" key="1">
    <source>
        <dbReference type="ARBA" id="ARBA00004651"/>
    </source>
</evidence>